<comment type="caution">
    <text evidence="1">The sequence shown here is derived from an EMBL/GenBank/DDBJ whole genome shotgun (WGS) entry which is preliminary data.</text>
</comment>
<evidence type="ECO:0000313" key="2">
    <source>
        <dbReference type="Proteomes" id="UP000734823"/>
    </source>
</evidence>
<dbReference type="InterPro" id="IPR019238">
    <property type="entry name" value="AbiEi_2"/>
</dbReference>
<dbReference type="Proteomes" id="UP000734823">
    <property type="component" value="Unassembled WGS sequence"/>
</dbReference>
<protein>
    <submittedName>
        <fullName evidence="1">Uncharacterized protein</fullName>
    </submittedName>
</protein>
<accession>A0ABR7LFX5</accession>
<evidence type="ECO:0000313" key="1">
    <source>
        <dbReference type="EMBL" id="MBC6451601.1"/>
    </source>
</evidence>
<proteinExistence type="predicted"/>
<dbReference type="Pfam" id="PF09952">
    <property type="entry name" value="AbiEi_2"/>
    <property type="match status" value="1"/>
</dbReference>
<reference evidence="1 2" key="1">
    <citation type="submission" date="2020-06" db="EMBL/GenBank/DDBJ databases">
        <title>Actinokineospora xiongansis sp. nov., isolated from soil of Baiyangdian.</title>
        <authorList>
            <person name="Zhang X."/>
        </authorList>
    </citation>
    <scope>NUCLEOTIDE SEQUENCE [LARGE SCALE GENOMIC DNA]</scope>
    <source>
        <strain evidence="1 2">HBU206404</strain>
    </source>
</reference>
<name>A0ABR7LFX5_9PSEU</name>
<gene>
    <name evidence="1" type="ORF">GPZ80_31100</name>
</gene>
<keyword evidence="2" id="KW-1185">Reference proteome</keyword>
<organism evidence="1 2">
    <name type="scientific">Actinokineospora xionganensis</name>
    <dbReference type="NCBI Taxonomy" id="2684470"/>
    <lineage>
        <taxon>Bacteria</taxon>
        <taxon>Bacillati</taxon>
        <taxon>Actinomycetota</taxon>
        <taxon>Actinomycetes</taxon>
        <taxon>Pseudonocardiales</taxon>
        <taxon>Pseudonocardiaceae</taxon>
        <taxon>Actinokineospora</taxon>
    </lineage>
</organism>
<dbReference type="RefSeq" id="WP_187224671.1">
    <property type="nucleotide sequence ID" value="NZ_JABVED010000035.1"/>
</dbReference>
<sequence length="345" mass="37786">MFSKNEHGEILNERARLAELGGWLRELGLKVDMSPEGHVADLVARVSRASGAARTYAVVIKRTVPSELATALHPHPSLPTLVVARSITEQAATLLRERGIDYIDEAGNAHIAWDDVLIDIRGRRKAGVRTSRSSSRGSKAFSRAGLQVGFVLLSWPTSAGEPLRRLATASGVSLGTAQAVVDDLAKAGYLYEVAGERRLGRAGELLNRWSEAYSTRLSPALSLGDFDVPDISWWRASEDELTRSNVQVGGEAGASVLDPHLTPATLTLYADERPNSLMAKHRMVRAEQAGNIHIRRRFWARAGQSWIVPPTLIYADLLASGDPRQREHADRIRISDDRLAGLDRL</sequence>
<dbReference type="EMBL" id="JABVED010000035">
    <property type="protein sequence ID" value="MBC6451601.1"/>
    <property type="molecule type" value="Genomic_DNA"/>
</dbReference>